<reference evidence="1" key="1">
    <citation type="submission" date="2014-05" db="EMBL/GenBank/DDBJ databases">
        <authorList>
            <person name="Chronopoulou M."/>
        </authorList>
    </citation>
    <scope>NUCLEOTIDE SEQUENCE</scope>
    <source>
        <tissue evidence="1">Whole organism</tissue>
    </source>
</reference>
<sequence length="96" mass="10962">MIACLPATTISLCVISNIIIMFGHSPLTTPFGSREYQHTIKYIHRPNPTKRILQKPMIKPPFPIVLSNTTHFIKLLSSFLQDLLLIMVSNHMPEYT</sequence>
<protein>
    <submittedName>
        <fullName evidence="1">Uncharacterized protein</fullName>
    </submittedName>
</protein>
<evidence type="ECO:0000313" key="1">
    <source>
        <dbReference type="EMBL" id="CDW35175.1"/>
    </source>
</evidence>
<organism evidence="1">
    <name type="scientific">Lepeophtheirus salmonis</name>
    <name type="common">Salmon louse</name>
    <name type="synonym">Caligus salmonis</name>
    <dbReference type="NCBI Taxonomy" id="72036"/>
    <lineage>
        <taxon>Eukaryota</taxon>
        <taxon>Metazoa</taxon>
        <taxon>Ecdysozoa</taxon>
        <taxon>Arthropoda</taxon>
        <taxon>Crustacea</taxon>
        <taxon>Multicrustacea</taxon>
        <taxon>Hexanauplia</taxon>
        <taxon>Copepoda</taxon>
        <taxon>Siphonostomatoida</taxon>
        <taxon>Caligidae</taxon>
        <taxon>Lepeophtheirus</taxon>
    </lineage>
</organism>
<accession>A0A0K2UAS5</accession>
<dbReference type="AlphaFoldDB" id="A0A0K2UAS5"/>
<name>A0A0K2UAS5_LEPSM</name>
<proteinExistence type="predicted"/>
<dbReference type="EMBL" id="HACA01017814">
    <property type="protein sequence ID" value="CDW35175.1"/>
    <property type="molecule type" value="Transcribed_RNA"/>
</dbReference>